<organism evidence="1 2">
    <name type="scientific">Apophysomyces ossiformis</name>
    <dbReference type="NCBI Taxonomy" id="679940"/>
    <lineage>
        <taxon>Eukaryota</taxon>
        <taxon>Fungi</taxon>
        <taxon>Fungi incertae sedis</taxon>
        <taxon>Mucoromycota</taxon>
        <taxon>Mucoromycotina</taxon>
        <taxon>Mucoromycetes</taxon>
        <taxon>Mucorales</taxon>
        <taxon>Mucorineae</taxon>
        <taxon>Mucoraceae</taxon>
        <taxon>Apophysomyces</taxon>
    </lineage>
</organism>
<proteinExistence type="predicted"/>
<protein>
    <submittedName>
        <fullName evidence="1">Uncharacterized protein</fullName>
    </submittedName>
</protein>
<dbReference type="Proteomes" id="UP000605846">
    <property type="component" value="Unassembled WGS sequence"/>
</dbReference>
<keyword evidence="2" id="KW-1185">Reference proteome</keyword>
<reference evidence="1" key="1">
    <citation type="submission" date="2020-01" db="EMBL/GenBank/DDBJ databases">
        <title>Genome Sequencing of Three Apophysomyces-Like Fungal Strains Confirms a Novel Fungal Genus in the Mucoromycota with divergent Burkholderia-like Endosymbiotic Bacteria.</title>
        <authorList>
            <person name="Stajich J.E."/>
            <person name="Macias A.M."/>
            <person name="Carter-House D."/>
            <person name="Lovett B."/>
            <person name="Kasson L.R."/>
            <person name="Berry K."/>
            <person name="Grigoriev I."/>
            <person name="Chang Y."/>
            <person name="Spatafora J."/>
            <person name="Kasson M.T."/>
        </authorList>
    </citation>
    <scope>NUCLEOTIDE SEQUENCE</scope>
    <source>
        <strain evidence="1">NRRL A-21654</strain>
    </source>
</reference>
<evidence type="ECO:0000313" key="2">
    <source>
        <dbReference type="Proteomes" id="UP000605846"/>
    </source>
</evidence>
<accession>A0A8H7BSW6</accession>
<sequence length="154" mass="17431">MPNMKSRWNHFKTKFGDRRPSQCSYSSDTASVRTCESSNIMPDKFLSGLFRRRGSNTSLDMILDVEKETERLTSLYEFAVDEVNYAEDSLGSSYYAGDLETAREAIEECAGAYIQLFEQVSDSVRDNLKETLLPKLLALQEKYTSLPEVVVVSA</sequence>
<dbReference type="EMBL" id="JABAYA010000072">
    <property type="protein sequence ID" value="KAF7726777.1"/>
    <property type="molecule type" value="Genomic_DNA"/>
</dbReference>
<dbReference type="AlphaFoldDB" id="A0A8H7BSW6"/>
<comment type="caution">
    <text evidence="1">The sequence shown here is derived from an EMBL/GenBank/DDBJ whole genome shotgun (WGS) entry which is preliminary data.</text>
</comment>
<name>A0A8H7BSW6_9FUNG</name>
<dbReference type="OrthoDB" id="273230at2759"/>
<gene>
    <name evidence="1" type="ORF">EC973_008465</name>
</gene>
<evidence type="ECO:0000313" key="1">
    <source>
        <dbReference type="EMBL" id="KAF7726777.1"/>
    </source>
</evidence>